<feature type="active site" evidence="1">
    <location>
        <position position="222"/>
    </location>
</feature>
<dbReference type="InterPro" id="IPR003812">
    <property type="entry name" value="Fido"/>
</dbReference>
<dbReference type="PANTHER" id="PTHR13504:SF38">
    <property type="entry name" value="FIDO DOMAIN-CONTAINING PROTEIN"/>
    <property type="match status" value="1"/>
</dbReference>
<dbReference type="SUPFAM" id="SSF140931">
    <property type="entry name" value="Fic-like"/>
    <property type="match status" value="1"/>
</dbReference>
<evidence type="ECO:0000259" key="3">
    <source>
        <dbReference type="PROSITE" id="PS51459"/>
    </source>
</evidence>
<evidence type="ECO:0000313" key="4">
    <source>
        <dbReference type="EMBL" id="OOV34744.1"/>
    </source>
</evidence>
<dbReference type="GO" id="GO:0005524">
    <property type="term" value="F:ATP binding"/>
    <property type="evidence" value="ECO:0007669"/>
    <property type="project" value="UniProtKB-KW"/>
</dbReference>
<organism evidence="4 5">
    <name type="scientific">Candidatus Synechococcus spongiarum LMB bulk15M</name>
    <dbReference type="NCBI Taxonomy" id="1943582"/>
    <lineage>
        <taxon>Bacteria</taxon>
        <taxon>Bacillati</taxon>
        <taxon>Cyanobacteriota</taxon>
        <taxon>Cyanophyceae</taxon>
        <taxon>Synechococcales</taxon>
        <taxon>Synechococcaceae</taxon>
        <taxon>Synechococcus</taxon>
    </lineage>
</organism>
<proteinExistence type="predicted"/>
<dbReference type="PROSITE" id="PS51459">
    <property type="entry name" value="FIDO"/>
    <property type="match status" value="1"/>
</dbReference>
<dbReference type="Pfam" id="PF02661">
    <property type="entry name" value="Fic"/>
    <property type="match status" value="1"/>
</dbReference>
<protein>
    <recommendedName>
        <fullName evidence="3">Fido domain-containing protein</fullName>
    </recommendedName>
</protein>
<feature type="binding site" evidence="2">
    <location>
        <begin position="226"/>
        <end position="233"/>
    </location>
    <ligand>
        <name>ATP</name>
        <dbReference type="ChEBI" id="CHEBI:30616"/>
    </ligand>
</feature>
<accession>A0A1T1D1P3</accession>
<feature type="domain" description="Fido" evidence="3">
    <location>
        <begin position="125"/>
        <end position="280"/>
    </location>
</feature>
<keyword evidence="2" id="KW-0547">Nucleotide-binding</keyword>
<dbReference type="EMBL" id="MWLD01000027">
    <property type="protein sequence ID" value="OOV34744.1"/>
    <property type="molecule type" value="Genomic_DNA"/>
</dbReference>
<gene>
    <name evidence="4" type="ORF">BV61_02190</name>
</gene>
<evidence type="ECO:0000256" key="1">
    <source>
        <dbReference type="PIRSR" id="PIRSR640198-1"/>
    </source>
</evidence>
<dbReference type="PANTHER" id="PTHR13504">
    <property type="entry name" value="FIDO DOMAIN-CONTAINING PROTEIN DDB_G0283145"/>
    <property type="match status" value="1"/>
</dbReference>
<keyword evidence="2" id="KW-0067">ATP-binding</keyword>
<comment type="caution">
    <text evidence="4">The sequence shown here is derived from an EMBL/GenBank/DDBJ whole genome shotgun (WGS) entry which is preliminary data.</text>
</comment>
<dbReference type="InterPro" id="IPR036597">
    <property type="entry name" value="Fido-like_dom_sf"/>
</dbReference>
<keyword evidence="5" id="KW-1185">Reference proteome</keyword>
<dbReference type="Gene3D" id="1.10.3290.10">
    <property type="entry name" value="Fido-like domain"/>
    <property type="match status" value="1"/>
</dbReference>
<dbReference type="Proteomes" id="UP000242636">
    <property type="component" value="Unassembled WGS sequence"/>
</dbReference>
<reference evidence="4 5" key="1">
    <citation type="submission" date="2017-02" db="EMBL/GenBank/DDBJ databases">
        <title>Draft Genome Sequences of 'Candidatus Synechococcus spongiarum', Cyanobacterial Symbionts of the Mediterranean Sponge Aplysina aerophoba from two locations.</title>
        <authorList>
            <person name="Slaby B.M."/>
            <person name="Hentschel U."/>
        </authorList>
    </citation>
    <scope>NUCLEOTIDE SEQUENCE [LARGE SCALE GENOMIC DNA]</scope>
    <source>
        <strain evidence="4">LMB bulk15M</strain>
    </source>
</reference>
<evidence type="ECO:0000313" key="5">
    <source>
        <dbReference type="Proteomes" id="UP000242636"/>
    </source>
</evidence>
<name>A0A1T1D1P3_9SYNE</name>
<dbReference type="AlphaFoldDB" id="A0A1T1D1P3"/>
<dbReference type="InterPro" id="IPR040198">
    <property type="entry name" value="Fido_containing"/>
</dbReference>
<sequence>MEPLIAHKWKRLDDLPQNWQDLCREDLTAVQKQWKEDRDLIRDDTKIQKIREKLALQWAIETGIIERLYKDDRGITVQILEAGMEALGKFHAQGRISKEARALITDQRAAIKMVMMDLVGGRRALSDSYIKELHDCLTLSQETCPAEDPDGNRTSVELLKGQWKKQPNNPTRPDGSIHEYCPPEFVQDEIDNLLKLHEKHTHDHVCPEVEAAWLHHRFTQIHPFQDGNGRVARALTSAIFLKADCLVLVVRDAEHRDRYLDALEASDRGNLKPLVDLFADIQIGDLNEAIHSVREIRGQPIVSLAETIAERALRRKVASQEQTNEVTKHLIDVAHTRLNEVAGELERAFKDKDVSSLDARVQTNEQDQQDWWSWQIIEAAKKQKYYADLKQSRRWVSLSLKRPDFDDVVTKFVISLHAVGRAADLHAAAAFLTWPLEHEDESGSRSWHCDVVAEPRFRVRAETVKVEAAENNFRDWLERVIESGLSVWGENV</sequence>
<evidence type="ECO:0000256" key="2">
    <source>
        <dbReference type="PIRSR" id="PIRSR640198-2"/>
    </source>
</evidence>